<dbReference type="Proteomes" id="UP000199515">
    <property type="component" value="Unassembled WGS sequence"/>
</dbReference>
<dbReference type="AlphaFoldDB" id="A0A1H3M9I1"/>
<dbReference type="RefSeq" id="WP_091294111.1">
    <property type="nucleotide sequence ID" value="NZ_FNON01000006.1"/>
</dbReference>
<gene>
    <name evidence="2" type="ORF">SAMN05421504_106537</name>
</gene>
<organism evidence="2 3">
    <name type="scientific">Amycolatopsis xylanica</name>
    <dbReference type="NCBI Taxonomy" id="589385"/>
    <lineage>
        <taxon>Bacteria</taxon>
        <taxon>Bacillati</taxon>
        <taxon>Actinomycetota</taxon>
        <taxon>Actinomycetes</taxon>
        <taxon>Pseudonocardiales</taxon>
        <taxon>Pseudonocardiaceae</taxon>
        <taxon>Amycolatopsis</taxon>
    </lineage>
</organism>
<evidence type="ECO:0000313" key="3">
    <source>
        <dbReference type="Proteomes" id="UP000199515"/>
    </source>
</evidence>
<dbReference type="EMBL" id="FNON01000006">
    <property type="protein sequence ID" value="SDY72948.1"/>
    <property type="molecule type" value="Genomic_DNA"/>
</dbReference>
<reference evidence="2 3" key="1">
    <citation type="submission" date="2016-10" db="EMBL/GenBank/DDBJ databases">
        <authorList>
            <person name="de Groot N.N."/>
        </authorList>
    </citation>
    <scope>NUCLEOTIDE SEQUENCE [LARGE SCALE GENOMIC DNA]</scope>
    <source>
        <strain evidence="2 3">CPCC 202699</strain>
    </source>
</reference>
<dbReference type="STRING" id="589385.SAMN05421504_106537"/>
<dbReference type="OrthoDB" id="5187609at2"/>
<sequence length="146" mass="16004">MDPRDRADALLARARARGAFVVTPDNATSPMDSSNTQQIPRSVVAEIDRADDPDTTTQLPASMIEDNDHHLARQQPTKRLEVERRPQATAPLAKPTPRTKPMTVPLPAARRPEPAQEPQEEQVTGLIPTTTQTTGVSDLSRRLDGI</sequence>
<protein>
    <submittedName>
        <fullName evidence="2">Uncharacterized protein</fullName>
    </submittedName>
</protein>
<name>A0A1H3M9I1_9PSEU</name>
<evidence type="ECO:0000313" key="2">
    <source>
        <dbReference type="EMBL" id="SDY72948.1"/>
    </source>
</evidence>
<keyword evidence="3" id="KW-1185">Reference proteome</keyword>
<accession>A0A1H3M9I1</accession>
<feature type="region of interest" description="Disordered" evidence="1">
    <location>
        <begin position="46"/>
        <end position="146"/>
    </location>
</feature>
<evidence type="ECO:0000256" key="1">
    <source>
        <dbReference type="SAM" id="MobiDB-lite"/>
    </source>
</evidence>
<proteinExistence type="predicted"/>